<dbReference type="InterPro" id="IPR050162">
    <property type="entry name" value="MsrA_MetSO_reductase"/>
</dbReference>
<comment type="similarity">
    <text evidence="1 5">Belongs to the MsrA Met sulfoxide reductase family.</text>
</comment>
<keyword evidence="2 5" id="KW-0560">Oxidoreductase</keyword>
<dbReference type="NCBIfam" id="TIGR00401">
    <property type="entry name" value="msrA"/>
    <property type="match status" value="1"/>
</dbReference>
<protein>
    <recommendedName>
        <fullName evidence="5">Peptide methionine sulfoxide reductase MsrA</fullName>
        <shortName evidence="5">Protein-methionine-S-oxide reductase</shortName>
        <ecNumber evidence="5">1.8.4.11</ecNumber>
    </recommendedName>
    <alternativeName>
        <fullName evidence="5">Peptide-methionine (S)-S-oxide reductase</fullName>
        <shortName evidence="5">Peptide Met(O) reductase</shortName>
    </alternativeName>
</protein>
<feature type="active site" evidence="5">
    <location>
        <position position="55"/>
    </location>
</feature>
<evidence type="ECO:0000256" key="2">
    <source>
        <dbReference type="ARBA" id="ARBA00023002"/>
    </source>
</evidence>
<dbReference type="GO" id="GO:0034599">
    <property type="term" value="P:cellular response to oxidative stress"/>
    <property type="evidence" value="ECO:0007669"/>
    <property type="project" value="TreeGrafter"/>
</dbReference>
<comment type="catalytic activity">
    <reaction evidence="3 5">
        <text>L-methionyl-[protein] + [thioredoxin]-disulfide + H2O = L-methionyl-(S)-S-oxide-[protein] + [thioredoxin]-dithiol</text>
        <dbReference type="Rhea" id="RHEA:14217"/>
        <dbReference type="Rhea" id="RHEA-COMP:10698"/>
        <dbReference type="Rhea" id="RHEA-COMP:10700"/>
        <dbReference type="Rhea" id="RHEA-COMP:12313"/>
        <dbReference type="Rhea" id="RHEA-COMP:12315"/>
        <dbReference type="ChEBI" id="CHEBI:15377"/>
        <dbReference type="ChEBI" id="CHEBI:16044"/>
        <dbReference type="ChEBI" id="CHEBI:29950"/>
        <dbReference type="ChEBI" id="CHEBI:44120"/>
        <dbReference type="ChEBI" id="CHEBI:50058"/>
        <dbReference type="EC" id="1.8.4.11"/>
    </reaction>
</comment>
<dbReference type="InterPro" id="IPR002569">
    <property type="entry name" value="Met_Sox_Rdtase_MsrA_dom"/>
</dbReference>
<name>A0A2T0Q7V3_9ACTN</name>
<sequence>MSLFGAAKSRMVDASDALPGRAEPITVPGRHEVLGTPLDGPYPEGTEIADFAMGCFWGVERLFWKLDGVVTTSVGYAGGHTPNPTYEEVCSGRTGHAEAVRVVFDPERVSYAELLKVFWEEHDPTQGHRQGNDIGTQYRSAIYYHSEAQREAAERTRAAYRPLLAEAGYGDITTEIAPAGPYYFAEDYHQQYLSSSKNPNGYCGLTANGVSCPVGVVSADG</sequence>
<dbReference type="GO" id="GO:0005737">
    <property type="term" value="C:cytoplasm"/>
    <property type="evidence" value="ECO:0007669"/>
    <property type="project" value="TreeGrafter"/>
</dbReference>
<evidence type="ECO:0000256" key="1">
    <source>
        <dbReference type="ARBA" id="ARBA00005591"/>
    </source>
</evidence>
<evidence type="ECO:0000256" key="5">
    <source>
        <dbReference type="HAMAP-Rule" id="MF_01401"/>
    </source>
</evidence>
<evidence type="ECO:0000259" key="6">
    <source>
        <dbReference type="Pfam" id="PF01625"/>
    </source>
</evidence>
<dbReference type="AlphaFoldDB" id="A0A2T0Q7V3"/>
<dbReference type="SUPFAM" id="SSF55068">
    <property type="entry name" value="Peptide methionine sulfoxide reductase"/>
    <property type="match status" value="1"/>
</dbReference>
<dbReference type="Pfam" id="PF01625">
    <property type="entry name" value="PMSR"/>
    <property type="match status" value="1"/>
</dbReference>
<evidence type="ECO:0000313" key="7">
    <source>
        <dbReference type="EMBL" id="PRX99930.1"/>
    </source>
</evidence>
<dbReference type="GO" id="GO:0033744">
    <property type="term" value="F:L-methionine:thioredoxin-disulfide S-oxidoreductase activity"/>
    <property type="evidence" value="ECO:0007669"/>
    <property type="project" value="RHEA"/>
</dbReference>
<proteinExistence type="inferred from homology"/>
<keyword evidence="8" id="KW-1185">Reference proteome</keyword>
<dbReference type="EMBL" id="PVZC01000003">
    <property type="protein sequence ID" value="PRX99930.1"/>
    <property type="molecule type" value="Genomic_DNA"/>
</dbReference>
<comment type="function">
    <text evidence="5">Has an important function as a repair enzyme for proteins that have been inactivated by oxidation. Catalyzes the reversible oxidation-reduction of methionine sulfoxide in proteins to methionine.</text>
</comment>
<evidence type="ECO:0000256" key="3">
    <source>
        <dbReference type="ARBA" id="ARBA00047806"/>
    </source>
</evidence>
<evidence type="ECO:0000313" key="8">
    <source>
        <dbReference type="Proteomes" id="UP000237846"/>
    </source>
</evidence>
<evidence type="ECO:0000256" key="4">
    <source>
        <dbReference type="ARBA" id="ARBA00048782"/>
    </source>
</evidence>
<dbReference type="FunFam" id="3.30.1060.10:FF:000001">
    <property type="entry name" value="Peptide methionine sulfoxide reductase MsrA"/>
    <property type="match status" value="1"/>
</dbReference>
<comment type="caution">
    <text evidence="7">The sequence shown here is derived from an EMBL/GenBank/DDBJ whole genome shotgun (WGS) entry which is preliminary data.</text>
</comment>
<dbReference type="PANTHER" id="PTHR42799:SF2">
    <property type="entry name" value="MITOCHONDRIAL PEPTIDE METHIONINE SULFOXIDE REDUCTASE"/>
    <property type="match status" value="1"/>
</dbReference>
<dbReference type="Gene3D" id="3.30.1060.10">
    <property type="entry name" value="Peptide methionine sulphoxide reductase MsrA"/>
    <property type="match status" value="1"/>
</dbReference>
<accession>A0A2T0Q7V3</accession>
<dbReference type="InterPro" id="IPR036509">
    <property type="entry name" value="Met_Sox_Rdtase_MsrA_sf"/>
</dbReference>
<reference evidence="7 8" key="1">
    <citation type="submission" date="2018-03" db="EMBL/GenBank/DDBJ databases">
        <title>Genomic Encyclopedia of Archaeal and Bacterial Type Strains, Phase II (KMG-II): from individual species to whole genera.</title>
        <authorList>
            <person name="Goeker M."/>
        </authorList>
    </citation>
    <scope>NUCLEOTIDE SEQUENCE [LARGE SCALE GENOMIC DNA]</scope>
    <source>
        <strain evidence="7 8">DSM 45601</strain>
    </source>
</reference>
<dbReference type="Proteomes" id="UP000237846">
    <property type="component" value="Unassembled WGS sequence"/>
</dbReference>
<dbReference type="PANTHER" id="PTHR42799">
    <property type="entry name" value="MITOCHONDRIAL PEPTIDE METHIONINE SULFOXIDE REDUCTASE"/>
    <property type="match status" value="1"/>
</dbReference>
<dbReference type="GO" id="GO:0008113">
    <property type="term" value="F:peptide-methionine (S)-S-oxide reductase activity"/>
    <property type="evidence" value="ECO:0007669"/>
    <property type="project" value="UniProtKB-UniRule"/>
</dbReference>
<feature type="domain" description="Peptide methionine sulphoxide reductase MsrA" evidence="6">
    <location>
        <begin position="50"/>
        <end position="203"/>
    </location>
</feature>
<dbReference type="HAMAP" id="MF_01401">
    <property type="entry name" value="MsrA"/>
    <property type="match status" value="1"/>
</dbReference>
<organism evidence="7 8">
    <name type="scientific">Allonocardiopsis opalescens</name>
    <dbReference type="NCBI Taxonomy" id="1144618"/>
    <lineage>
        <taxon>Bacteria</taxon>
        <taxon>Bacillati</taxon>
        <taxon>Actinomycetota</taxon>
        <taxon>Actinomycetes</taxon>
        <taxon>Streptosporangiales</taxon>
        <taxon>Allonocardiopsis</taxon>
    </lineage>
</organism>
<comment type="catalytic activity">
    <reaction evidence="4 5">
        <text>[thioredoxin]-disulfide + L-methionine + H2O = L-methionine (S)-S-oxide + [thioredoxin]-dithiol</text>
        <dbReference type="Rhea" id="RHEA:19993"/>
        <dbReference type="Rhea" id="RHEA-COMP:10698"/>
        <dbReference type="Rhea" id="RHEA-COMP:10700"/>
        <dbReference type="ChEBI" id="CHEBI:15377"/>
        <dbReference type="ChEBI" id="CHEBI:29950"/>
        <dbReference type="ChEBI" id="CHEBI:50058"/>
        <dbReference type="ChEBI" id="CHEBI:57844"/>
        <dbReference type="ChEBI" id="CHEBI:58772"/>
        <dbReference type="EC" id="1.8.4.11"/>
    </reaction>
</comment>
<dbReference type="EC" id="1.8.4.11" evidence="5"/>
<gene>
    <name evidence="5" type="primary">msrA</name>
    <name evidence="7" type="ORF">CLV72_103537</name>
</gene>